<gene>
    <name evidence="1" type="ORF">GH811_08755</name>
</gene>
<dbReference type="Pfam" id="PF10711">
    <property type="entry name" value="DUF2513"/>
    <property type="match status" value="1"/>
</dbReference>
<dbReference type="Proteomes" id="UP000622405">
    <property type="component" value="Unassembled WGS sequence"/>
</dbReference>
<protein>
    <submittedName>
        <fullName evidence="1">DUF2513 domain-containing protein</fullName>
    </submittedName>
</protein>
<proteinExistence type="predicted"/>
<comment type="caution">
    <text evidence="1">The sequence shown here is derived from an EMBL/GenBank/DDBJ whole genome shotgun (WGS) entry which is preliminary data.</text>
</comment>
<keyword evidence="2" id="KW-1185">Reference proteome</keyword>
<evidence type="ECO:0000313" key="2">
    <source>
        <dbReference type="Proteomes" id="UP000622405"/>
    </source>
</evidence>
<name>A0ABR6YX18_9FIRM</name>
<sequence>MKLNHECIRDLLLYLEDNLLFTSHLCANDLEIFPYESVDIIYAAARLSEAKYLETTQMSYSHDTIPIIHIHSLTWDGHKLLDNIRDENVWSNTKSMVTQFSSVSIGIIDNVSNKIITKMINEHI</sequence>
<dbReference type="RefSeq" id="WP_186894119.1">
    <property type="nucleotide sequence ID" value="NZ_WJBE01000006.1"/>
</dbReference>
<dbReference type="InterPro" id="IPR019650">
    <property type="entry name" value="DUF2513"/>
</dbReference>
<organism evidence="1 2">
    <name type="scientific">Acetobacterium malicum</name>
    <dbReference type="NCBI Taxonomy" id="52692"/>
    <lineage>
        <taxon>Bacteria</taxon>
        <taxon>Bacillati</taxon>
        <taxon>Bacillota</taxon>
        <taxon>Clostridia</taxon>
        <taxon>Eubacteriales</taxon>
        <taxon>Eubacteriaceae</taxon>
        <taxon>Acetobacterium</taxon>
    </lineage>
</organism>
<dbReference type="EMBL" id="WJBE01000006">
    <property type="protein sequence ID" value="MBC3899704.1"/>
    <property type="molecule type" value="Genomic_DNA"/>
</dbReference>
<evidence type="ECO:0000313" key="1">
    <source>
        <dbReference type="EMBL" id="MBC3899704.1"/>
    </source>
</evidence>
<accession>A0ABR6YX18</accession>
<reference evidence="1 2" key="1">
    <citation type="journal article" date="2020" name="mSystems">
        <title>Defining Genomic and Predicted Metabolic Features of the Acetobacterium Genus.</title>
        <authorList>
            <person name="Ross D.E."/>
            <person name="Marshall C.W."/>
            <person name="Gulliver D."/>
            <person name="May H.D."/>
            <person name="Norman R.S."/>
        </authorList>
    </citation>
    <scope>NUCLEOTIDE SEQUENCE [LARGE SCALE GENOMIC DNA]</scope>
    <source>
        <strain evidence="1 2">DSM 4132</strain>
    </source>
</reference>